<sequence>MDVSKYLVKPGAAFDPAAWPTREGDGFAGGKKAAKKTLAALSGRLGELQARLYAEGKQALLIVLQGMDTAGKDGTIRHVFRMVNPQGVRVTSFKKPTDLELAHDYLWRVHAHTPARGEIGIFNRSHYEDVLVVRVHNLVPPEVWGRRYDHIVAFEKLLAEEGTRIVKFFLHISKEEQKERLEARLANPKKHWKFNPADLEERALWDGYMEAYRSALERTSHKAAPWYVIPSDRKWQRNLLVAQALVETLEAMDPRFPHVDFDPEAVHVE</sequence>
<organism evidence="4">
    <name type="scientific">Oceanithermus profundus</name>
    <dbReference type="NCBI Taxonomy" id="187137"/>
    <lineage>
        <taxon>Bacteria</taxon>
        <taxon>Thermotogati</taxon>
        <taxon>Deinococcota</taxon>
        <taxon>Deinococci</taxon>
        <taxon>Thermales</taxon>
        <taxon>Thermaceae</taxon>
        <taxon>Oceanithermus</taxon>
    </lineage>
</organism>
<reference evidence="4" key="1">
    <citation type="journal article" date="2020" name="mSystems">
        <title>Genome- and Community-Level Interaction Insights into Carbon Utilization and Element Cycling Functions of Hydrothermarchaeota in Hydrothermal Sediment.</title>
        <authorList>
            <person name="Zhou Z."/>
            <person name="Liu Y."/>
            <person name="Xu W."/>
            <person name="Pan J."/>
            <person name="Luo Z.H."/>
            <person name="Li M."/>
        </authorList>
    </citation>
    <scope>NUCLEOTIDE SEQUENCE [LARGE SCALE GENOMIC DNA]</scope>
    <source>
        <strain evidence="4">HyVt-570</strain>
    </source>
</reference>
<dbReference type="Gene3D" id="3.40.50.300">
    <property type="entry name" value="P-loop containing nucleotide triphosphate hydrolases"/>
    <property type="match status" value="1"/>
</dbReference>
<dbReference type="PIRSF" id="PIRSF028756">
    <property type="entry name" value="PPK2_prd"/>
    <property type="match status" value="1"/>
</dbReference>
<keyword evidence="2 4" id="KW-0418">Kinase</keyword>
<name>A0A7C4Z4R0_9DEIN</name>
<dbReference type="GO" id="GO:0006797">
    <property type="term" value="P:polyphosphate metabolic process"/>
    <property type="evidence" value="ECO:0007669"/>
    <property type="project" value="InterPro"/>
</dbReference>
<dbReference type="EMBL" id="DRPZ01000101">
    <property type="protein sequence ID" value="HGY09174.1"/>
    <property type="molecule type" value="Genomic_DNA"/>
</dbReference>
<proteinExistence type="predicted"/>
<evidence type="ECO:0000313" key="4">
    <source>
        <dbReference type="EMBL" id="HGY09174.1"/>
    </source>
</evidence>
<dbReference type="SUPFAM" id="SSF52540">
    <property type="entry name" value="P-loop containing nucleoside triphosphate hydrolases"/>
    <property type="match status" value="1"/>
</dbReference>
<dbReference type="InterPro" id="IPR016898">
    <property type="entry name" value="Polyphosphate_phosphotransfera"/>
</dbReference>
<dbReference type="Pfam" id="PF03976">
    <property type="entry name" value="PPK2"/>
    <property type="match status" value="1"/>
</dbReference>
<comment type="caution">
    <text evidence="4">The sequence shown here is derived from an EMBL/GenBank/DDBJ whole genome shotgun (WGS) entry which is preliminary data.</text>
</comment>
<keyword evidence="1" id="KW-0808">Transferase</keyword>
<dbReference type="Proteomes" id="UP000885759">
    <property type="component" value="Unassembled WGS sequence"/>
</dbReference>
<dbReference type="AlphaFoldDB" id="A0A7C4Z4R0"/>
<evidence type="ECO:0000256" key="1">
    <source>
        <dbReference type="ARBA" id="ARBA00022679"/>
    </source>
</evidence>
<dbReference type="GO" id="GO:0008976">
    <property type="term" value="F:polyphosphate kinase activity"/>
    <property type="evidence" value="ECO:0007669"/>
    <property type="project" value="InterPro"/>
</dbReference>
<dbReference type="InterPro" id="IPR022488">
    <property type="entry name" value="PPK2-related"/>
</dbReference>
<gene>
    <name evidence="4" type="ORF">ENK37_03840</name>
</gene>
<dbReference type="NCBIfam" id="TIGR03709">
    <property type="entry name" value="PPK2_rel_1"/>
    <property type="match status" value="1"/>
</dbReference>
<dbReference type="PANTHER" id="PTHR34383:SF3">
    <property type="entry name" value="POLYPHOSPHATE:AMP PHOSPHOTRANSFERASE"/>
    <property type="match status" value="1"/>
</dbReference>
<dbReference type="InterPro" id="IPR022300">
    <property type="entry name" value="PPK2-rel_1"/>
</dbReference>
<accession>A0A7C4Z4R0</accession>
<evidence type="ECO:0000256" key="2">
    <source>
        <dbReference type="ARBA" id="ARBA00022777"/>
    </source>
</evidence>
<feature type="domain" description="Polyphosphate kinase-2-related" evidence="3">
    <location>
        <begin position="31"/>
        <end position="255"/>
    </location>
</feature>
<protein>
    <submittedName>
        <fullName evidence="4">Polyphosphate kinase 2 family protein</fullName>
    </submittedName>
</protein>
<evidence type="ECO:0000259" key="3">
    <source>
        <dbReference type="Pfam" id="PF03976"/>
    </source>
</evidence>
<dbReference type="InterPro" id="IPR027417">
    <property type="entry name" value="P-loop_NTPase"/>
</dbReference>
<dbReference type="PANTHER" id="PTHR34383">
    <property type="entry name" value="POLYPHOSPHATE:AMP PHOSPHOTRANSFERASE-RELATED"/>
    <property type="match status" value="1"/>
</dbReference>